<dbReference type="AlphaFoldDB" id="A0A2V4A031"/>
<name>A0A2V4A031_9BACT</name>
<dbReference type="EMBL" id="QFLI01000002">
    <property type="protein sequence ID" value="PXY02018.1"/>
    <property type="molecule type" value="Genomic_DNA"/>
</dbReference>
<accession>A0A2V4A031</accession>
<gene>
    <name evidence="1" type="ORF">DF185_05055</name>
</gene>
<evidence type="ECO:0000313" key="1">
    <source>
        <dbReference type="EMBL" id="PXY02018.1"/>
    </source>
</evidence>
<evidence type="ECO:0000313" key="2">
    <source>
        <dbReference type="Proteomes" id="UP000248079"/>
    </source>
</evidence>
<proteinExistence type="predicted"/>
<organism evidence="1 2">
    <name type="scientific">Marinifilum breve</name>
    <dbReference type="NCBI Taxonomy" id="2184082"/>
    <lineage>
        <taxon>Bacteria</taxon>
        <taxon>Pseudomonadati</taxon>
        <taxon>Bacteroidota</taxon>
        <taxon>Bacteroidia</taxon>
        <taxon>Marinilabiliales</taxon>
        <taxon>Marinifilaceae</taxon>
    </lineage>
</organism>
<reference evidence="1 2" key="1">
    <citation type="submission" date="2018-05" db="EMBL/GenBank/DDBJ databases">
        <title>Marinifilum breve JC075T sp. nov., a marine bacterium isolated from Yongle Blue Hole in the South China Sea.</title>
        <authorList>
            <person name="Fu T."/>
        </authorList>
    </citation>
    <scope>NUCLEOTIDE SEQUENCE [LARGE SCALE GENOMIC DNA]</scope>
    <source>
        <strain evidence="1 2">JC075</strain>
    </source>
</reference>
<dbReference type="Proteomes" id="UP000248079">
    <property type="component" value="Unassembled WGS sequence"/>
</dbReference>
<sequence length="76" mass="8762">MKELDVPQSDTIKSAFLCNNLKSFITEYICLLSFPLNKTKSNINILFGFKSLQTSLLYEGMLSKSFAKIIFELERF</sequence>
<protein>
    <submittedName>
        <fullName evidence="1">Uncharacterized protein</fullName>
    </submittedName>
</protein>
<comment type="caution">
    <text evidence="1">The sequence shown here is derived from an EMBL/GenBank/DDBJ whole genome shotgun (WGS) entry which is preliminary data.</text>
</comment>
<keyword evidence="2" id="KW-1185">Reference proteome</keyword>